<dbReference type="HOGENOM" id="CLU_1251901_0_0_1"/>
<keyword evidence="3" id="KW-0472">Membrane</keyword>
<dbReference type="OrthoDB" id="6070271at2759"/>
<dbReference type="KEGG" id="lgi:LOTGIDRAFT_173012"/>
<reference evidence="5 6" key="1">
    <citation type="journal article" date="2013" name="Nature">
        <title>Insights into bilaterian evolution from three spiralian genomes.</title>
        <authorList>
            <person name="Simakov O."/>
            <person name="Marletaz F."/>
            <person name="Cho S.J."/>
            <person name="Edsinger-Gonzales E."/>
            <person name="Havlak P."/>
            <person name="Hellsten U."/>
            <person name="Kuo D.H."/>
            <person name="Larsson T."/>
            <person name="Lv J."/>
            <person name="Arendt D."/>
            <person name="Savage R."/>
            <person name="Osoegawa K."/>
            <person name="de Jong P."/>
            <person name="Grimwood J."/>
            <person name="Chapman J.A."/>
            <person name="Shapiro H."/>
            <person name="Aerts A."/>
            <person name="Otillar R.P."/>
            <person name="Terry A.Y."/>
            <person name="Boore J.L."/>
            <person name="Grigoriev I.V."/>
            <person name="Lindberg D.R."/>
            <person name="Seaver E.C."/>
            <person name="Weisblat D.A."/>
            <person name="Putnam N.H."/>
            <person name="Rokhsar D.S."/>
        </authorList>
    </citation>
    <scope>NUCLEOTIDE SEQUENCE [LARGE SCALE GENOMIC DNA]</scope>
</reference>
<keyword evidence="3" id="KW-1133">Transmembrane helix</keyword>
<evidence type="ECO:0000256" key="3">
    <source>
        <dbReference type="SAM" id="Phobius"/>
    </source>
</evidence>
<evidence type="ECO:0000313" key="6">
    <source>
        <dbReference type="Proteomes" id="UP000030746"/>
    </source>
</evidence>
<keyword evidence="1" id="KW-0245">EGF-like domain</keyword>
<dbReference type="GeneID" id="20242261"/>
<keyword evidence="6" id="KW-1185">Reference proteome</keyword>
<dbReference type="Proteomes" id="UP000030746">
    <property type="component" value="Unassembled WGS sequence"/>
</dbReference>
<keyword evidence="1" id="KW-1015">Disulfide bond</keyword>
<dbReference type="Pfam" id="PF00008">
    <property type="entry name" value="EGF"/>
    <property type="match status" value="1"/>
</dbReference>
<feature type="domain" description="EGF-like" evidence="4">
    <location>
        <begin position="5"/>
        <end position="40"/>
    </location>
</feature>
<dbReference type="PROSITE" id="PS00022">
    <property type="entry name" value="EGF_1"/>
    <property type="match status" value="1"/>
</dbReference>
<evidence type="ECO:0000259" key="4">
    <source>
        <dbReference type="PROSITE" id="PS50026"/>
    </source>
</evidence>
<dbReference type="InterPro" id="IPR000742">
    <property type="entry name" value="EGF"/>
</dbReference>
<feature type="transmembrane region" description="Helical" evidence="3">
    <location>
        <begin position="67"/>
        <end position="90"/>
    </location>
</feature>
<accession>V4CFV0</accession>
<dbReference type="SMART" id="SM00181">
    <property type="entry name" value="EGF"/>
    <property type="match status" value="1"/>
</dbReference>
<dbReference type="AlphaFoldDB" id="V4CFV0"/>
<dbReference type="CTD" id="20242261"/>
<organism evidence="5 6">
    <name type="scientific">Lottia gigantea</name>
    <name type="common">Giant owl limpet</name>
    <dbReference type="NCBI Taxonomy" id="225164"/>
    <lineage>
        <taxon>Eukaryota</taxon>
        <taxon>Metazoa</taxon>
        <taxon>Spiralia</taxon>
        <taxon>Lophotrochozoa</taxon>
        <taxon>Mollusca</taxon>
        <taxon>Gastropoda</taxon>
        <taxon>Patellogastropoda</taxon>
        <taxon>Lottioidea</taxon>
        <taxon>Lottiidae</taxon>
        <taxon>Lottia</taxon>
    </lineage>
</organism>
<dbReference type="RefSeq" id="XP_009048446.1">
    <property type="nucleotide sequence ID" value="XM_009050198.1"/>
</dbReference>
<evidence type="ECO:0000256" key="1">
    <source>
        <dbReference type="PROSITE-ProRule" id="PRU00076"/>
    </source>
</evidence>
<feature type="region of interest" description="Disordered" evidence="2">
    <location>
        <begin position="39"/>
        <end position="60"/>
    </location>
</feature>
<proteinExistence type="predicted"/>
<keyword evidence="3" id="KW-0812">Transmembrane</keyword>
<feature type="disulfide bond" evidence="1">
    <location>
        <begin position="9"/>
        <end position="19"/>
    </location>
</feature>
<evidence type="ECO:0000313" key="5">
    <source>
        <dbReference type="EMBL" id="ESP00910.1"/>
    </source>
</evidence>
<dbReference type="PROSITE" id="PS50026">
    <property type="entry name" value="EGF_3"/>
    <property type="match status" value="1"/>
</dbReference>
<evidence type="ECO:0000256" key="2">
    <source>
        <dbReference type="SAM" id="MobiDB-lite"/>
    </source>
</evidence>
<feature type="disulfide bond" evidence="1">
    <location>
        <begin position="30"/>
        <end position="39"/>
    </location>
</feature>
<comment type="caution">
    <text evidence="1">Lacks conserved residue(s) required for the propagation of feature annotation.</text>
</comment>
<gene>
    <name evidence="5" type="ORF">LOTGIDRAFT_173012</name>
</gene>
<dbReference type="EMBL" id="KB200639">
    <property type="protein sequence ID" value="ESP00910.1"/>
    <property type="molecule type" value="Genomic_DNA"/>
</dbReference>
<protein>
    <recommendedName>
        <fullName evidence="4">EGF-like domain-containing protein</fullName>
    </recommendedName>
</protein>
<dbReference type="Gene3D" id="2.10.25.10">
    <property type="entry name" value="Laminin"/>
    <property type="match status" value="1"/>
</dbReference>
<name>V4CFV0_LOTGI</name>
<dbReference type="SUPFAM" id="SSF57196">
    <property type="entry name" value="EGF/Laminin"/>
    <property type="match status" value="1"/>
</dbReference>
<sequence length="221" mass="24701">MASNQTKKCSLTCQNGGFCQMVREVMQCSCPPEYTGNQCESATSSSSTSPQPLDDPAHTEDDGDSNLWIIGLILGLVLIVVFVSGLVYYLRSRNKDVSLVSMIKYRNPNLGKRCEEVEELVPEISFNNPSFQDCDDKPPLPPRNTPICRNLYNITPKNHVDSKLDCCPLGDEVLWVRILMVSQDQATGDWWMTIMDKTTRQSVDSAFMSRHSFCSNSTGSQ</sequence>